<proteinExistence type="predicted"/>
<name>A0AAP0AT79_9ASPA</name>
<evidence type="ECO:0000313" key="2">
    <source>
        <dbReference type="EMBL" id="KAK8914069.1"/>
    </source>
</evidence>
<dbReference type="GO" id="GO:0000427">
    <property type="term" value="C:plastid-encoded plastid RNA polymerase complex"/>
    <property type="evidence" value="ECO:0007669"/>
    <property type="project" value="InterPro"/>
</dbReference>
<reference evidence="2 3" key="1">
    <citation type="journal article" date="2022" name="Nat. Plants">
        <title>Genomes of leafy and leafless Platanthera orchids illuminate the evolution of mycoheterotrophy.</title>
        <authorList>
            <person name="Li M.H."/>
            <person name="Liu K.W."/>
            <person name="Li Z."/>
            <person name="Lu H.C."/>
            <person name="Ye Q.L."/>
            <person name="Zhang D."/>
            <person name="Wang J.Y."/>
            <person name="Li Y.F."/>
            <person name="Zhong Z.M."/>
            <person name="Liu X."/>
            <person name="Yu X."/>
            <person name="Liu D.K."/>
            <person name="Tu X.D."/>
            <person name="Liu B."/>
            <person name="Hao Y."/>
            <person name="Liao X.Y."/>
            <person name="Jiang Y.T."/>
            <person name="Sun W.H."/>
            <person name="Chen J."/>
            <person name="Chen Y.Q."/>
            <person name="Ai Y."/>
            <person name="Zhai J.W."/>
            <person name="Wu S.S."/>
            <person name="Zhou Z."/>
            <person name="Hsiao Y.Y."/>
            <person name="Wu W.L."/>
            <person name="Chen Y.Y."/>
            <person name="Lin Y.F."/>
            <person name="Hsu J.L."/>
            <person name="Li C.Y."/>
            <person name="Wang Z.W."/>
            <person name="Zhao X."/>
            <person name="Zhong W.Y."/>
            <person name="Ma X.K."/>
            <person name="Ma L."/>
            <person name="Huang J."/>
            <person name="Chen G.Z."/>
            <person name="Huang M.Z."/>
            <person name="Huang L."/>
            <person name="Peng D.H."/>
            <person name="Luo Y.B."/>
            <person name="Zou S.Q."/>
            <person name="Chen S.P."/>
            <person name="Lan S."/>
            <person name="Tsai W.C."/>
            <person name="Van de Peer Y."/>
            <person name="Liu Z.J."/>
        </authorList>
    </citation>
    <scope>NUCLEOTIDE SEQUENCE [LARGE SCALE GENOMIC DNA]</scope>
    <source>
        <strain evidence="2">Lor287</strain>
    </source>
</reference>
<feature type="compositionally biased region" description="Acidic residues" evidence="1">
    <location>
        <begin position="642"/>
        <end position="655"/>
    </location>
</feature>
<dbReference type="GO" id="GO:0003723">
    <property type="term" value="F:RNA binding"/>
    <property type="evidence" value="ECO:0007669"/>
    <property type="project" value="InterPro"/>
</dbReference>
<gene>
    <name evidence="2" type="ORF">KSP39_PZI023810</name>
</gene>
<evidence type="ECO:0000256" key="1">
    <source>
        <dbReference type="SAM" id="MobiDB-lite"/>
    </source>
</evidence>
<feature type="compositionally biased region" description="Basic and acidic residues" evidence="1">
    <location>
        <begin position="629"/>
        <end position="641"/>
    </location>
</feature>
<comment type="caution">
    <text evidence="2">The sequence shown here is derived from an EMBL/GenBank/DDBJ whole genome shotgun (WGS) entry which is preliminary data.</text>
</comment>
<organism evidence="2 3">
    <name type="scientific">Platanthera zijinensis</name>
    <dbReference type="NCBI Taxonomy" id="2320716"/>
    <lineage>
        <taxon>Eukaryota</taxon>
        <taxon>Viridiplantae</taxon>
        <taxon>Streptophyta</taxon>
        <taxon>Embryophyta</taxon>
        <taxon>Tracheophyta</taxon>
        <taxon>Spermatophyta</taxon>
        <taxon>Magnoliopsida</taxon>
        <taxon>Liliopsida</taxon>
        <taxon>Asparagales</taxon>
        <taxon>Orchidaceae</taxon>
        <taxon>Orchidoideae</taxon>
        <taxon>Orchideae</taxon>
        <taxon>Orchidinae</taxon>
        <taxon>Platanthera</taxon>
    </lineage>
</organism>
<evidence type="ECO:0000313" key="3">
    <source>
        <dbReference type="Proteomes" id="UP001418222"/>
    </source>
</evidence>
<sequence length="689" mass="81842">MISFPLSQPQPLLFFPPLPPLRRLTTLKAPIPFRLSSPAPRSSSRYSSDEVPVDDDFLKKYAPKDKESEDEARRRNWIERGWAPWEEILTPEGDFARKSLNEGEEVPLQTPEALEAFRMLTPSYRRKKMEESGLSEEEYLAQQFAIKGEIPEPIETIWAGGVVAVRAVPPRDWPPRDWEEEEILKMISTAHRYGYGYRVRYEDEEGRRKRGNDYKDDMFELPYIYPGQGHDGCCVDPYWVDLRYGSEWEDTKKGRDEESAGRDDQIYEAGLRLRGRNYSKLMVDSPRYFPTDTCEMLIDTLHAYDFMIVSLGHVIEVWVPIKGNDWYWIRHYIKVGMHVFVEVLAKRDPYRFRFPIELRFLYPNIDHLIFNRFDFPPIFHREEDKNPEQLWRECERPPIPRKRPPVKMEEQSLLSDHPYVDRLWQLHVAEQMILDDEDANPEKYLDKKFMEDTHFDEENIDDSYLATMTYFIESALSLITLATNFREQEMKRALCETLMRRKLRKEAEARGEEFKVSKLRRNREMDEYDLLHWRRSLEEREALIRDISFRKAIGLPVEEPGRYDVNTTFWKDKYDPTNPLYRYDYWGEPKNSEKSRQQRMTEDHNKSIVGNGTVWYEMSYEDTIKQRMAREARAKSMPKETEAEEDDEEEDDLDFDYSILGNFGDSSSEKPLVNGTESPRMSDEGVFED</sequence>
<accession>A0AAP0AT79</accession>
<dbReference type="PANTHER" id="PTHR36371:SF1">
    <property type="entry name" value="PROTEIN PLASTID TRANSCRIPTIONALLY ACTIVE 10"/>
    <property type="match status" value="1"/>
</dbReference>
<keyword evidence="3" id="KW-1185">Reference proteome</keyword>
<protein>
    <submittedName>
        <fullName evidence="2">Uncharacterized protein</fullName>
    </submittedName>
</protein>
<dbReference type="InterPro" id="IPR044967">
    <property type="entry name" value="PTAC10"/>
</dbReference>
<feature type="region of interest" description="Disordered" evidence="1">
    <location>
        <begin position="629"/>
        <end position="689"/>
    </location>
</feature>
<dbReference type="EMBL" id="JBBWWQ010000021">
    <property type="protein sequence ID" value="KAK8914069.1"/>
    <property type="molecule type" value="Genomic_DNA"/>
</dbReference>
<dbReference type="AlphaFoldDB" id="A0AAP0AT79"/>
<dbReference type="GO" id="GO:0009507">
    <property type="term" value="C:chloroplast"/>
    <property type="evidence" value="ECO:0007669"/>
    <property type="project" value="TreeGrafter"/>
</dbReference>
<dbReference type="Proteomes" id="UP001418222">
    <property type="component" value="Unassembled WGS sequence"/>
</dbReference>
<dbReference type="PANTHER" id="PTHR36371">
    <property type="entry name" value="PROTEIN PLASTID TRANSCRIPTIONALLY ACTIVE 10"/>
    <property type="match status" value="1"/>
</dbReference>